<reference evidence="2 3" key="1">
    <citation type="submission" date="2016-10" db="EMBL/GenBank/DDBJ databases">
        <title>Genome sequence of the basidiomycete white-rot fungus Trametes pubescens.</title>
        <authorList>
            <person name="Makela M.R."/>
            <person name="Granchi Z."/>
            <person name="Peng M."/>
            <person name="De Vries R.P."/>
            <person name="Grigoriev I."/>
            <person name="Riley R."/>
            <person name="Hilden K."/>
        </authorList>
    </citation>
    <scope>NUCLEOTIDE SEQUENCE [LARGE SCALE GENOMIC DNA]</scope>
    <source>
        <strain evidence="2 3">FBCC735</strain>
    </source>
</reference>
<keyword evidence="3" id="KW-1185">Reference proteome</keyword>
<evidence type="ECO:0000256" key="1">
    <source>
        <dbReference type="SAM" id="Phobius"/>
    </source>
</evidence>
<organism evidence="2 3">
    <name type="scientific">Trametes pubescens</name>
    <name type="common">White-rot fungus</name>
    <dbReference type="NCBI Taxonomy" id="154538"/>
    <lineage>
        <taxon>Eukaryota</taxon>
        <taxon>Fungi</taxon>
        <taxon>Dikarya</taxon>
        <taxon>Basidiomycota</taxon>
        <taxon>Agaricomycotina</taxon>
        <taxon>Agaricomycetes</taxon>
        <taxon>Polyporales</taxon>
        <taxon>Polyporaceae</taxon>
        <taxon>Trametes</taxon>
    </lineage>
</organism>
<protein>
    <submittedName>
        <fullName evidence="2">Uncharacterized protein</fullName>
    </submittedName>
</protein>
<dbReference type="EMBL" id="MNAD01001459">
    <property type="protein sequence ID" value="OJT05456.1"/>
    <property type="molecule type" value="Genomic_DNA"/>
</dbReference>
<evidence type="ECO:0000313" key="3">
    <source>
        <dbReference type="Proteomes" id="UP000184267"/>
    </source>
</evidence>
<sequence>MRESDGSRTPRLKALRIPLLQCIKRGAWSTEGFGEPDTDRALRERLCVELIIEAEVARQNLKRFFENVRDIVMLVAAYALGPLVSATLLVVSLLEVTAYSYLGTNPATLSLGYNSSSNESNTLARRFRKNSRAARHRRPVALALLFCVDAAGQLPLTVRPSCYV</sequence>
<keyword evidence="1" id="KW-1133">Transmembrane helix</keyword>
<comment type="caution">
    <text evidence="2">The sequence shown here is derived from an EMBL/GenBank/DDBJ whole genome shotgun (WGS) entry which is preliminary data.</text>
</comment>
<name>A0A1M2VD36_TRAPU</name>
<keyword evidence="1" id="KW-0472">Membrane</keyword>
<keyword evidence="1" id="KW-0812">Transmembrane</keyword>
<gene>
    <name evidence="2" type="ORF">TRAPUB_3726</name>
</gene>
<dbReference type="AlphaFoldDB" id="A0A1M2VD36"/>
<feature type="transmembrane region" description="Helical" evidence="1">
    <location>
        <begin position="71"/>
        <end position="94"/>
    </location>
</feature>
<accession>A0A1M2VD36</accession>
<evidence type="ECO:0000313" key="2">
    <source>
        <dbReference type="EMBL" id="OJT05456.1"/>
    </source>
</evidence>
<dbReference type="Proteomes" id="UP000184267">
    <property type="component" value="Unassembled WGS sequence"/>
</dbReference>
<proteinExistence type="predicted"/>